<dbReference type="AlphaFoldDB" id="A0A2S2CKP0"/>
<gene>
    <name evidence="1" type="ORF">DEW08_01670</name>
</gene>
<name>A0A2S2CKP0_9PROT</name>
<sequence>MTDISRTTGVPMPRGKAIAALTVEQLRRPRNLVHLPHGIYARAVRHRLDPLWGLAGDEPELWAELENEVRDADLTWHEPPLAAKGSVMNLEDAARPLIRHGTNLMLLDLIDEVWWGFAGKRCGGCDEPVRDCTRNDDDE</sequence>
<keyword evidence="2" id="KW-1185">Reference proteome</keyword>
<organism evidence="1 2">
    <name type="scientific">Azospirillum thermophilum</name>
    <dbReference type="NCBI Taxonomy" id="2202148"/>
    <lineage>
        <taxon>Bacteria</taxon>
        <taxon>Pseudomonadati</taxon>
        <taxon>Pseudomonadota</taxon>
        <taxon>Alphaproteobacteria</taxon>
        <taxon>Rhodospirillales</taxon>
        <taxon>Azospirillaceae</taxon>
        <taxon>Azospirillum</taxon>
    </lineage>
</organism>
<protein>
    <submittedName>
        <fullName evidence="1">Uncharacterized protein</fullName>
    </submittedName>
</protein>
<evidence type="ECO:0000313" key="2">
    <source>
        <dbReference type="Proteomes" id="UP000245629"/>
    </source>
</evidence>
<dbReference type="OrthoDB" id="1326686at28211"/>
<dbReference type="RefSeq" id="WP_109323931.1">
    <property type="nucleotide sequence ID" value="NZ_CP029352.1"/>
</dbReference>
<accession>A0A2S2CKP0</accession>
<dbReference type="EMBL" id="CP029352">
    <property type="protein sequence ID" value="AWK85064.1"/>
    <property type="molecule type" value="Genomic_DNA"/>
</dbReference>
<evidence type="ECO:0000313" key="1">
    <source>
        <dbReference type="EMBL" id="AWK85064.1"/>
    </source>
</evidence>
<reference evidence="2" key="1">
    <citation type="submission" date="2018-05" db="EMBL/GenBank/DDBJ databases">
        <title>Azospirillum thermophila sp. nov., a novel isolated from hot spring.</title>
        <authorList>
            <person name="Zhao Z."/>
        </authorList>
    </citation>
    <scope>NUCLEOTIDE SEQUENCE [LARGE SCALE GENOMIC DNA]</scope>
    <source>
        <strain evidence="2">CFH 70021</strain>
    </source>
</reference>
<dbReference type="Proteomes" id="UP000245629">
    <property type="component" value="Chromosome 1"/>
</dbReference>
<dbReference type="KEGG" id="azz:DEW08_01670"/>
<proteinExistence type="predicted"/>